<name>A0AAN9QL51_CANGL</name>
<evidence type="ECO:0000313" key="2">
    <source>
        <dbReference type="Proteomes" id="UP001367508"/>
    </source>
</evidence>
<gene>
    <name evidence="1" type="ORF">VNO77_20120</name>
</gene>
<proteinExistence type="predicted"/>
<reference evidence="1 2" key="1">
    <citation type="submission" date="2024-01" db="EMBL/GenBank/DDBJ databases">
        <title>The genomes of 5 underutilized Papilionoideae crops provide insights into root nodulation and disease resistanc.</title>
        <authorList>
            <person name="Jiang F."/>
        </authorList>
    </citation>
    <scope>NUCLEOTIDE SEQUENCE [LARGE SCALE GENOMIC DNA]</scope>
    <source>
        <strain evidence="1">LVBAO_FW01</strain>
        <tissue evidence="1">Leaves</tissue>
    </source>
</reference>
<dbReference type="Proteomes" id="UP001367508">
    <property type="component" value="Unassembled WGS sequence"/>
</dbReference>
<sequence length="142" mass="16301">MIDPCDCNHTSIIGKRENRAVRLRWVNKLSSEPRNLFEARVDEAFGCPLRKHESKVRMRLKSFTLTSRASSFERKKRKALCMLGCRFMVRQLTIGGMMSARGVDSVGDILRSFIRAKVKLYKVYHQKGQGSFGLIHSLSPRL</sequence>
<comment type="caution">
    <text evidence="1">The sequence shown here is derived from an EMBL/GenBank/DDBJ whole genome shotgun (WGS) entry which is preliminary data.</text>
</comment>
<dbReference type="AlphaFoldDB" id="A0AAN9QL51"/>
<dbReference type="EMBL" id="JAYMYQ010000004">
    <property type="protein sequence ID" value="KAK7339452.1"/>
    <property type="molecule type" value="Genomic_DNA"/>
</dbReference>
<evidence type="ECO:0000313" key="1">
    <source>
        <dbReference type="EMBL" id="KAK7339452.1"/>
    </source>
</evidence>
<accession>A0AAN9QL51</accession>
<organism evidence="1 2">
    <name type="scientific">Canavalia gladiata</name>
    <name type="common">Sword bean</name>
    <name type="synonym">Dolichos gladiatus</name>
    <dbReference type="NCBI Taxonomy" id="3824"/>
    <lineage>
        <taxon>Eukaryota</taxon>
        <taxon>Viridiplantae</taxon>
        <taxon>Streptophyta</taxon>
        <taxon>Embryophyta</taxon>
        <taxon>Tracheophyta</taxon>
        <taxon>Spermatophyta</taxon>
        <taxon>Magnoliopsida</taxon>
        <taxon>eudicotyledons</taxon>
        <taxon>Gunneridae</taxon>
        <taxon>Pentapetalae</taxon>
        <taxon>rosids</taxon>
        <taxon>fabids</taxon>
        <taxon>Fabales</taxon>
        <taxon>Fabaceae</taxon>
        <taxon>Papilionoideae</taxon>
        <taxon>50 kb inversion clade</taxon>
        <taxon>NPAAA clade</taxon>
        <taxon>indigoferoid/millettioid clade</taxon>
        <taxon>Phaseoleae</taxon>
        <taxon>Canavalia</taxon>
    </lineage>
</organism>
<keyword evidence="2" id="KW-1185">Reference proteome</keyword>
<protein>
    <submittedName>
        <fullName evidence="1">Uncharacterized protein</fullName>
    </submittedName>
</protein>